<accession>A0A9W7FWI5</accession>
<feature type="compositionally biased region" description="Low complexity" evidence="1">
    <location>
        <begin position="289"/>
        <end position="304"/>
    </location>
</feature>
<dbReference type="EMBL" id="BRYA01000506">
    <property type="protein sequence ID" value="GMI20168.1"/>
    <property type="molecule type" value="Genomic_DNA"/>
</dbReference>
<comment type="caution">
    <text evidence="2">The sequence shown here is derived from an EMBL/GenBank/DDBJ whole genome shotgun (WGS) entry which is preliminary data.</text>
</comment>
<protein>
    <submittedName>
        <fullName evidence="2">Uncharacterized protein</fullName>
    </submittedName>
</protein>
<feature type="compositionally biased region" description="Pro residues" evidence="1">
    <location>
        <begin position="252"/>
        <end position="273"/>
    </location>
</feature>
<sequence length="324" mass="36063">MAQMKRLEKRLKGSRMRKAALDSGQETEKLLEEKRAEYDMKGKAVYGDQWDESVDGSIPMRDLFEMPENEIKELKIQAYNKVLHHKKQVEKTERIERETQRNKDLLAFNSARQQALGYTARNPIMKVEEGFIDPTFVDPSTSLMGVRRKHKPVQGADFHDPRFVSRATTSRPESNFNSRVEPPPQPSVPTRNPLSFPQPPTSRVELQAPGLKKPRPPSFVPSSPSTAAPAPAPAPTPPAPQVERQAAGLKNPKPPSFLPPPPSKKYEAPPPSPGDEMLAPVVKKKKESTTQSNSNPLSLSSLFSKMNNPNSVLPLHDIATDTSE</sequence>
<feature type="compositionally biased region" description="Basic residues" evidence="1">
    <location>
        <begin position="7"/>
        <end position="18"/>
    </location>
</feature>
<gene>
    <name evidence="2" type="ORF">TrCOL_g4995</name>
</gene>
<evidence type="ECO:0000256" key="1">
    <source>
        <dbReference type="SAM" id="MobiDB-lite"/>
    </source>
</evidence>
<evidence type="ECO:0000313" key="2">
    <source>
        <dbReference type="EMBL" id="GMI20168.1"/>
    </source>
</evidence>
<feature type="compositionally biased region" description="Pro residues" evidence="1">
    <location>
        <begin position="230"/>
        <end position="240"/>
    </location>
</feature>
<reference evidence="3" key="1">
    <citation type="journal article" date="2023" name="Commun. Biol.">
        <title>Genome analysis of Parmales, the sister group of diatoms, reveals the evolutionary specialization of diatoms from phago-mixotrophs to photoautotrophs.</title>
        <authorList>
            <person name="Ban H."/>
            <person name="Sato S."/>
            <person name="Yoshikawa S."/>
            <person name="Yamada K."/>
            <person name="Nakamura Y."/>
            <person name="Ichinomiya M."/>
            <person name="Sato N."/>
            <person name="Blanc-Mathieu R."/>
            <person name="Endo H."/>
            <person name="Kuwata A."/>
            <person name="Ogata H."/>
        </authorList>
    </citation>
    <scope>NUCLEOTIDE SEQUENCE [LARGE SCALE GENOMIC DNA]</scope>
</reference>
<dbReference type="AlphaFoldDB" id="A0A9W7FWI5"/>
<dbReference type="OrthoDB" id="205982at2759"/>
<feature type="compositionally biased region" description="Low complexity" evidence="1">
    <location>
        <begin position="220"/>
        <end position="229"/>
    </location>
</feature>
<dbReference type="Proteomes" id="UP001165065">
    <property type="component" value="Unassembled WGS sequence"/>
</dbReference>
<feature type="region of interest" description="Disordered" evidence="1">
    <location>
        <begin position="137"/>
        <end position="324"/>
    </location>
</feature>
<name>A0A9W7FWI5_9STRA</name>
<feature type="region of interest" description="Disordered" evidence="1">
    <location>
        <begin position="1"/>
        <end position="26"/>
    </location>
</feature>
<organism evidence="2 3">
    <name type="scientific">Triparma columacea</name>
    <dbReference type="NCBI Taxonomy" id="722753"/>
    <lineage>
        <taxon>Eukaryota</taxon>
        <taxon>Sar</taxon>
        <taxon>Stramenopiles</taxon>
        <taxon>Ochrophyta</taxon>
        <taxon>Bolidophyceae</taxon>
        <taxon>Parmales</taxon>
        <taxon>Triparmaceae</taxon>
        <taxon>Triparma</taxon>
    </lineage>
</organism>
<keyword evidence="3" id="KW-1185">Reference proteome</keyword>
<evidence type="ECO:0000313" key="3">
    <source>
        <dbReference type="Proteomes" id="UP001165065"/>
    </source>
</evidence>
<feature type="compositionally biased region" description="Polar residues" evidence="1">
    <location>
        <begin position="166"/>
        <end position="178"/>
    </location>
</feature>
<proteinExistence type="predicted"/>